<protein>
    <recommendedName>
        <fullName evidence="6">Dolichyl-diphosphooligosaccharide-protein glycosyltransferase subunit OST5</fullName>
    </recommendedName>
</protein>
<sequence>MTALDDWTTGTPISATIPTSVYPVVTLVTLSAGVFTAGNFIIQDKKTPVTQQLQTAMIASLLLGFGAIFAANAAGLYL</sequence>
<keyword evidence="8" id="KW-1185">Reference proteome</keyword>
<name>A0A1C7N1Z9_9FUNG</name>
<evidence type="ECO:0000256" key="4">
    <source>
        <dbReference type="ARBA" id="ARBA00022989"/>
    </source>
</evidence>
<dbReference type="GO" id="GO:0006487">
    <property type="term" value="P:protein N-linked glycosylation"/>
    <property type="evidence" value="ECO:0007669"/>
    <property type="project" value="UniProtKB-UniRule"/>
</dbReference>
<keyword evidence="4 6" id="KW-1133">Transmembrane helix</keyword>
<organism evidence="7 8">
    <name type="scientific">Choanephora cucurbitarum</name>
    <dbReference type="NCBI Taxonomy" id="101091"/>
    <lineage>
        <taxon>Eukaryota</taxon>
        <taxon>Fungi</taxon>
        <taxon>Fungi incertae sedis</taxon>
        <taxon>Mucoromycota</taxon>
        <taxon>Mucoromycotina</taxon>
        <taxon>Mucoromycetes</taxon>
        <taxon>Mucorales</taxon>
        <taxon>Mucorineae</taxon>
        <taxon>Choanephoraceae</taxon>
        <taxon>Choanephoroideae</taxon>
        <taxon>Choanephora</taxon>
    </lineage>
</organism>
<dbReference type="STRING" id="101091.A0A1C7N1Z9"/>
<evidence type="ECO:0000256" key="5">
    <source>
        <dbReference type="ARBA" id="ARBA00023136"/>
    </source>
</evidence>
<comment type="subcellular location">
    <subcellularLocation>
        <location evidence="1 6">Membrane</location>
        <topology evidence="1 6">Multi-pass membrane protein</topology>
    </subcellularLocation>
</comment>
<reference evidence="7 8" key="1">
    <citation type="submission" date="2016-03" db="EMBL/GenBank/DDBJ databases">
        <title>Choanephora cucurbitarum.</title>
        <authorList>
            <person name="Min B."/>
            <person name="Park H."/>
            <person name="Park J.-H."/>
            <person name="Shin H.-D."/>
            <person name="Choi I.-G."/>
        </authorList>
    </citation>
    <scope>NUCLEOTIDE SEQUENCE [LARGE SCALE GENOMIC DNA]</scope>
    <source>
        <strain evidence="7 8">KUS-F28377</strain>
    </source>
</reference>
<keyword evidence="3 6" id="KW-0812">Transmembrane</keyword>
<dbReference type="AlphaFoldDB" id="A0A1C7N1Z9"/>
<accession>A0A1C7N1Z9</accession>
<evidence type="ECO:0000256" key="6">
    <source>
        <dbReference type="RuleBase" id="RU367008"/>
    </source>
</evidence>
<evidence type="ECO:0000313" key="8">
    <source>
        <dbReference type="Proteomes" id="UP000093000"/>
    </source>
</evidence>
<comment type="subunit">
    <text evidence="6">Component of the oligosaccharyltransferase (OST) complex.</text>
</comment>
<evidence type="ECO:0000256" key="1">
    <source>
        <dbReference type="ARBA" id="ARBA00004141"/>
    </source>
</evidence>
<dbReference type="GO" id="GO:0008250">
    <property type="term" value="C:oligosaccharyltransferase complex"/>
    <property type="evidence" value="ECO:0007669"/>
    <property type="project" value="UniProtKB-UniRule"/>
</dbReference>
<comment type="similarity">
    <text evidence="2 6">Belongs to the OST5 family.</text>
</comment>
<feature type="transmembrane region" description="Helical" evidence="6">
    <location>
        <begin position="54"/>
        <end position="77"/>
    </location>
</feature>
<dbReference type="OrthoDB" id="18408at2759"/>
<evidence type="ECO:0000256" key="2">
    <source>
        <dbReference type="ARBA" id="ARBA00009825"/>
    </source>
</evidence>
<evidence type="ECO:0000313" key="7">
    <source>
        <dbReference type="EMBL" id="OBZ83143.1"/>
    </source>
</evidence>
<evidence type="ECO:0000256" key="3">
    <source>
        <dbReference type="ARBA" id="ARBA00022692"/>
    </source>
</evidence>
<dbReference type="Pfam" id="PF05251">
    <property type="entry name" value="Ost5"/>
    <property type="match status" value="1"/>
</dbReference>
<keyword evidence="5 6" id="KW-0472">Membrane</keyword>
<dbReference type="InParanoid" id="A0A1C7N1Z9"/>
<dbReference type="Proteomes" id="UP000093000">
    <property type="component" value="Unassembled WGS sequence"/>
</dbReference>
<comment type="function">
    <text evidence="6">Subunit of the oligosaccharyl transferase (OST) complex that catalyzes the initial transfer of a defined glycan (Glc(3)Man(9)GlcNAc(2) in eukaryotes) from the lipid carrier dolichol-pyrophosphate to an asparagine residue within an Asn-X-Ser/Thr consensus motif in nascent polypeptide chains, the first step in protein N-glycosylation. N-glycosylation occurs cotranslationally and the complex associates with the Sec61 complex at the channel-forming translocon complex that mediates protein translocation across the endoplasmic reticulum (ER). All subunits are required for a maximal enzyme activity.</text>
</comment>
<comment type="caution">
    <text evidence="7">The sequence shown here is derived from an EMBL/GenBank/DDBJ whole genome shotgun (WGS) entry which is preliminary data.</text>
</comment>
<proteinExistence type="inferred from homology"/>
<gene>
    <name evidence="7" type="ORF">A0J61_08809</name>
</gene>
<feature type="transmembrane region" description="Helical" evidence="6">
    <location>
        <begin position="20"/>
        <end position="42"/>
    </location>
</feature>
<dbReference type="EMBL" id="LUGH01000715">
    <property type="protein sequence ID" value="OBZ83143.1"/>
    <property type="molecule type" value="Genomic_DNA"/>
</dbReference>
<dbReference type="InterPro" id="IPR007915">
    <property type="entry name" value="TMEM258/Ost5"/>
</dbReference>